<dbReference type="Proteomes" id="UP000004110">
    <property type="component" value="Unassembled WGS sequence"/>
</dbReference>
<evidence type="ECO:0000313" key="2">
    <source>
        <dbReference type="EMBL" id="EDO54396.1"/>
    </source>
</evidence>
<comment type="caution">
    <text evidence="2">The sequence shown here is derived from an EMBL/GenBank/DDBJ whole genome shotgun (WGS) entry which is preliminary data.</text>
</comment>
<evidence type="ECO:0000256" key="1">
    <source>
        <dbReference type="SAM" id="Phobius"/>
    </source>
</evidence>
<reference evidence="2" key="1">
    <citation type="submission" date="2007-06" db="EMBL/GenBank/DDBJ databases">
        <authorList>
            <person name="Fulton L."/>
            <person name="Clifton S."/>
            <person name="Fulton B."/>
            <person name="Xu J."/>
            <person name="Minx P."/>
            <person name="Pepin K.H."/>
            <person name="Johnson M."/>
            <person name="Thiruvilangam P."/>
            <person name="Bhonagiri V."/>
            <person name="Nash W.E."/>
            <person name="Mardis E.R."/>
            <person name="Wilson R.K."/>
        </authorList>
    </citation>
    <scope>NUCLEOTIDE SEQUENCE [LARGE SCALE GENOMIC DNA]</scope>
    <source>
        <strain evidence="2">ATCC 8492</strain>
    </source>
</reference>
<gene>
    <name evidence="2" type="ORF">BACUNI_01872</name>
</gene>
<proteinExistence type="predicted"/>
<keyword evidence="1" id="KW-0472">Membrane</keyword>
<feature type="transmembrane region" description="Helical" evidence="1">
    <location>
        <begin position="68"/>
        <end position="86"/>
    </location>
</feature>
<protein>
    <submittedName>
        <fullName evidence="2">Uncharacterized protein</fullName>
    </submittedName>
</protein>
<organism evidence="2 3">
    <name type="scientific">Bacteroides uniformis (strain ATCC 8492 / DSM 6597 / CCUG 4942 / CIP 103695 / JCM 5828 / KCTC 5204 / NCTC 13054 / VPI 0061)</name>
    <dbReference type="NCBI Taxonomy" id="411479"/>
    <lineage>
        <taxon>Bacteria</taxon>
        <taxon>Pseudomonadati</taxon>
        <taxon>Bacteroidota</taxon>
        <taxon>Bacteroidia</taxon>
        <taxon>Bacteroidales</taxon>
        <taxon>Bacteroidaceae</taxon>
        <taxon>Bacteroides</taxon>
    </lineage>
</organism>
<reference evidence="2" key="2">
    <citation type="submission" date="2013-11" db="EMBL/GenBank/DDBJ databases">
        <title>Draft genome sequence of Bacteroides uniformis (ATCC 8492).</title>
        <authorList>
            <person name="Sudarsanam P."/>
            <person name="Ley R."/>
            <person name="Guruge J."/>
            <person name="Turnbaugh P.J."/>
            <person name="Mahowald M."/>
            <person name="Liep D."/>
            <person name="Gordon J."/>
        </authorList>
    </citation>
    <scope>NUCLEOTIDE SEQUENCE</scope>
    <source>
        <strain evidence="2">ATCC 8492</strain>
    </source>
</reference>
<keyword evidence="1" id="KW-0812">Transmembrane</keyword>
<sequence length="91" mass="10388">MLFAAVVRQTEDSRAVVYADTSQRTQSDERAVVLTAVIVGTLHKCALRKDVTHLQIRAHRRMQVTEHGAADCFIIILFHCILYFISSRIFK</sequence>
<name>A0ABC9NCL4_BACUC</name>
<keyword evidence="1" id="KW-1133">Transmembrane helix</keyword>
<evidence type="ECO:0000313" key="3">
    <source>
        <dbReference type="Proteomes" id="UP000004110"/>
    </source>
</evidence>
<dbReference type="AlphaFoldDB" id="A0ABC9NCL4"/>
<accession>A0ABC9NCL4</accession>
<dbReference type="EMBL" id="AAYH02000042">
    <property type="protein sequence ID" value="EDO54396.1"/>
    <property type="molecule type" value="Genomic_DNA"/>
</dbReference>
<keyword evidence="3" id="KW-1185">Reference proteome</keyword>